<dbReference type="SUPFAM" id="SSF56672">
    <property type="entry name" value="DNA/RNA polymerases"/>
    <property type="match status" value="1"/>
</dbReference>
<dbReference type="InterPro" id="IPR043502">
    <property type="entry name" value="DNA/RNA_pol_sf"/>
</dbReference>
<keyword evidence="2" id="KW-1185">Reference proteome</keyword>
<reference evidence="2" key="1">
    <citation type="submission" date="2016-04" db="EMBL/GenBank/DDBJ databases">
        <title>Cephalotus genome sequencing.</title>
        <authorList>
            <person name="Fukushima K."/>
            <person name="Hasebe M."/>
            <person name="Fang X."/>
        </authorList>
    </citation>
    <scope>NUCLEOTIDE SEQUENCE [LARGE SCALE GENOMIC DNA]</scope>
    <source>
        <strain evidence="2">cv. St1</strain>
    </source>
</reference>
<dbReference type="OrthoDB" id="1741804at2759"/>
<dbReference type="InterPro" id="IPR053134">
    <property type="entry name" value="RNA-dir_DNA_polymerase"/>
</dbReference>
<evidence type="ECO:0000313" key="2">
    <source>
        <dbReference type="Proteomes" id="UP000187406"/>
    </source>
</evidence>
<dbReference type="AlphaFoldDB" id="A0A1Q3BQX9"/>
<name>A0A1Q3BQX9_CEPFO</name>
<organism evidence="1 2">
    <name type="scientific">Cephalotus follicularis</name>
    <name type="common">Albany pitcher plant</name>
    <dbReference type="NCBI Taxonomy" id="3775"/>
    <lineage>
        <taxon>Eukaryota</taxon>
        <taxon>Viridiplantae</taxon>
        <taxon>Streptophyta</taxon>
        <taxon>Embryophyta</taxon>
        <taxon>Tracheophyta</taxon>
        <taxon>Spermatophyta</taxon>
        <taxon>Magnoliopsida</taxon>
        <taxon>eudicotyledons</taxon>
        <taxon>Gunneridae</taxon>
        <taxon>Pentapetalae</taxon>
        <taxon>rosids</taxon>
        <taxon>fabids</taxon>
        <taxon>Oxalidales</taxon>
        <taxon>Cephalotaceae</taxon>
        <taxon>Cephalotus</taxon>
    </lineage>
</organism>
<sequence>MTTSILPCNSLTIILTGEPQLHPHPFKAKDLHKLVACEGIASLFHLRTFAHTEIQPNSISNIPSLIEDLLQQFKHVFDEPTQLPPKRSYDHEIHLLPNTNPINARPYSYPHFQKKEIKRLVKEMLDSGIIRPSHSPYSYLFSW</sequence>
<protein>
    <submittedName>
        <fullName evidence="1">Uncharacterized protein</fullName>
    </submittedName>
</protein>
<proteinExistence type="predicted"/>
<dbReference type="PANTHER" id="PTHR24559:SF450">
    <property type="entry name" value="RNA-DIRECTED DNA POLYMERASE HOMOLOG"/>
    <property type="match status" value="1"/>
</dbReference>
<dbReference type="EMBL" id="BDDD01000807">
    <property type="protein sequence ID" value="GAV70431.1"/>
    <property type="molecule type" value="Genomic_DNA"/>
</dbReference>
<gene>
    <name evidence="1" type="ORF">CFOL_v3_13929</name>
</gene>
<dbReference type="Gene3D" id="3.10.10.10">
    <property type="entry name" value="HIV Type 1 Reverse Transcriptase, subunit A, domain 1"/>
    <property type="match status" value="1"/>
</dbReference>
<dbReference type="PANTHER" id="PTHR24559">
    <property type="entry name" value="TRANSPOSON TY3-I GAG-POL POLYPROTEIN"/>
    <property type="match status" value="1"/>
</dbReference>
<dbReference type="Proteomes" id="UP000187406">
    <property type="component" value="Unassembled WGS sequence"/>
</dbReference>
<comment type="caution">
    <text evidence="1">The sequence shown here is derived from an EMBL/GenBank/DDBJ whole genome shotgun (WGS) entry which is preliminary data.</text>
</comment>
<dbReference type="InParanoid" id="A0A1Q3BQX9"/>
<evidence type="ECO:0000313" key="1">
    <source>
        <dbReference type="EMBL" id="GAV70431.1"/>
    </source>
</evidence>
<accession>A0A1Q3BQX9</accession>